<dbReference type="GO" id="GO:0030428">
    <property type="term" value="C:cell septum"/>
    <property type="evidence" value="ECO:0007669"/>
    <property type="project" value="TreeGrafter"/>
</dbReference>
<dbReference type="eggNOG" id="COG3087">
    <property type="taxonomic scope" value="Bacteria"/>
</dbReference>
<dbReference type="AlphaFoldDB" id="D0LV37"/>
<gene>
    <name evidence="4" type="ordered locus">Hoch_3376</name>
</gene>
<dbReference type="InterPro" id="IPR052521">
    <property type="entry name" value="Cell_div_SPOR-domain"/>
</dbReference>
<feature type="domain" description="SPOR" evidence="3">
    <location>
        <begin position="154"/>
        <end position="234"/>
    </location>
</feature>
<dbReference type="STRING" id="502025.Hoch_3376"/>
<dbReference type="PANTHER" id="PTHR38687:SF1">
    <property type="entry name" value="CELL DIVISION PROTEIN DEDD"/>
    <property type="match status" value="1"/>
</dbReference>
<dbReference type="KEGG" id="hoh:Hoch_3376"/>
<keyword evidence="5" id="KW-1185">Reference proteome</keyword>
<dbReference type="Gene3D" id="3.30.70.1070">
    <property type="entry name" value="Sporulation related repeat"/>
    <property type="match status" value="1"/>
</dbReference>
<accession>D0LV37</accession>
<dbReference type="GO" id="GO:0042834">
    <property type="term" value="F:peptidoglycan binding"/>
    <property type="evidence" value="ECO:0007669"/>
    <property type="project" value="InterPro"/>
</dbReference>
<dbReference type="RefSeq" id="WP_012828478.1">
    <property type="nucleotide sequence ID" value="NC_013440.1"/>
</dbReference>
<dbReference type="InterPro" id="IPR036680">
    <property type="entry name" value="SPOR-like_sf"/>
</dbReference>
<evidence type="ECO:0000259" key="3">
    <source>
        <dbReference type="PROSITE" id="PS51724"/>
    </source>
</evidence>
<dbReference type="EMBL" id="CP001804">
    <property type="protein sequence ID" value="ACY15878.1"/>
    <property type="molecule type" value="Genomic_DNA"/>
</dbReference>
<evidence type="ECO:0000313" key="4">
    <source>
        <dbReference type="EMBL" id="ACY15878.1"/>
    </source>
</evidence>
<evidence type="ECO:0000313" key="5">
    <source>
        <dbReference type="Proteomes" id="UP000001880"/>
    </source>
</evidence>
<dbReference type="Pfam" id="PF05036">
    <property type="entry name" value="SPOR"/>
    <property type="match status" value="1"/>
</dbReference>
<evidence type="ECO:0000256" key="2">
    <source>
        <dbReference type="SAM" id="Phobius"/>
    </source>
</evidence>
<feature type="transmembrane region" description="Helical" evidence="2">
    <location>
        <begin position="21"/>
        <end position="42"/>
    </location>
</feature>
<dbReference type="SUPFAM" id="SSF110997">
    <property type="entry name" value="Sporulation related repeat"/>
    <property type="match status" value="1"/>
</dbReference>
<protein>
    <submittedName>
        <fullName evidence="4">Sporulation domain protein</fullName>
    </submittedName>
</protein>
<dbReference type="HOGENOM" id="CLU_969468_0_0_7"/>
<feature type="region of interest" description="Disordered" evidence="1">
    <location>
        <begin position="108"/>
        <end position="155"/>
    </location>
</feature>
<organism evidence="4 5">
    <name type="scientific">Haliangium ochraceum (strain DSM 14365 / JCM 11303 / SMP-2)</name>
    <dbReference type="NCBI Taxonomy" id="502025"/>
    <lineage>
        <taxon>Bacteria</taxon>
        <taxon>Pseudomonadati</taxon>
        <taxon>Myxococcota</taxon>
        <taxon>Polyangia</taxon>
        <taxon>Haliangiales</taxon>
        <taxon>Kofleriaceae</taxon>
        <taxon>Haliangium</taxon>
    </lineage>
</organism>
<dbReference type="GO" id="GO:0032153">
    <property type="term" value="C:cell division site"/>
    <property type="evidence" value="ECO:0007669"/>
    <property type="project" value="TreeGrafter"/>
</dbReference>
<reference evidence="4 5" key="1">
    <citation type="journal article" date="2010" name="Stand. Genomic Sci.">
        <title>Complete genome sequence of Haliangium ochraceum type strain (SMP-2).</title>
        <authorList>
            <consortium name="US DOE Joint Genome Institute (JGI-PGF)"/>
            <person name="Ivanova N."/>
            <person name="Daum C."/>
            <person name="Lang E."/>
            <person name="Abt B."/>
            <person name="Kopitz M."/>
            <person name="Saunders E."/>
            <person name="Lapidus A."/>
            <person name="Lucas S."/>
            <person name="Glavina Del Rio T."/>
            <person name="Nolan M."/>
            <person name="Tice H."/>
            <person name="Copeland A."/>
            <person name="Cheng J.F."/>
            <person name="Chen F."/>
            <person name="Bruce D."/>
            <person name="Goodwin L."/>
            <person name="Pitluck S."/>
            <person name="Mavromatis K."/>
            <person name="Pati A."/>
            <person name="Mikhailova N."/>
            <person name="Chen A."/>
            <person name="Palaniappan K."/>
            <person name="Land M."/>
            <person name="Hauser L."/>
            <person name="Chang Y.J."/>
            <person name="Jeffries C.D."/>
            <person name="Detter J.C."/>
            <person name="Brettin T."/>
            <person name="Rohde M."/>
            <person name="Goker M."/>
            <person name="Bristow J."/>
            <person name="Markowitz V."/>
            <person name="Eisen J.A."/>
            <person name="Hugenholtz P."/>
            <person name="Kyrpides N.C."/>
            <person name="Klenk H.P."/>
        </authorList>
    </citation>
    <scope>NUCLEOTIDE SEQUENCE [LARGE SCALE GENOMIC DNA]</scope>
    <source>
        <strain evidence="5">DSM 14365 / CIP 107738 / JCM 11303 / AJ 13395 / SMP-2</strain>
    </source>
</reference>
<keyword evidence="2" id="KW-0472">Membrane</keyword>
<dbReference type="PROSITE" id="PS51724">
    <property type="entry name" value="SPOR"/>
    <property type="match status" value="1"/>
</dbReference>
<name>D0LV37_HALO1</name>
<feature type="compositionally biased region" description="Low complexity" evidence="1">
    <location>
        <begin position="108"/>
        <end position="131"/>
    </location>
</feature>
<dbReference type="InterPro" id="IPR007730">
    <property type="entry name" value="SPOR-like_dom"/>
</dbReference>
<sequence length="234" mass="25170">MRADAELFKDKIEISLDGRQIFYLFFGGAVLASLVFVLGVMVGRRVEARVHVDERPATSATRDPLAALDALARRPVALSEDDLAFPNALAGGETTLGEVDRVLASAHPAAAKPKPAASPAKPAAKPAPAASAREDAEAEAETQATHASEGRAPDQAEAKFTLQLSSFQERAEAEAFYAKLRSSGYAPYVKESEVDDKGTFYRVRLGGYPSYDEAVEAKQAFEKSEHIIAYVTRL</sequence>
<keyword evidence="2" id="KW-1133">Transmembrane helix</keyword>
<evidence type="ECO:0000256" key="1">
    <source>
        <dbReference type="SAM" id="MobiDB-lite"/>
    </source>
</evidence>
<keyword evidence="2" id="KW-0812">Transmembrane</keyword>
<dbReference type="GO" id="GO:0032506">
    <property type="term" value="P:cytokinetic process"/>
    <property type="evidence" value="ECO:0007669"/>
    <property type="project" value="TreeGrafter"/>
</dbReference>
<proteinExistence type="predicted"/>
<dbReference type="PANTHER" id="PTHR38687">
    <property type="entry name" value="CELL DIVISION PROTEIN DEDD-RELATED"/>
    <property type="match status" value="1"/>
</dbReference>
<dbReference type="Proteomes" id="UP000001880">
    <property type="component" value="Chromosome"/>
</dbReference>
<dbReference type="OrthoDB" id="5439713at2"/>